<dbReference type="AlphaFoldDB" id="A0A3C1KSN8"/>
<organism evidence="16 17">
    <name type="scientific">Haliea salexigens</name>
    <dbReference type="NCBI Taxonomy" id="287487"/>
    <lineage>
        <taxon>Bacteria</taxon>
        <taxon>Pseudomonadati</taxon>
        <taxon>Pseudomonadota</taxon>
        <taxon>Gammaproteobacteria</taxon>
        <taxon>Cellvibrionales</taxon>
        <taxon>Halieaceae</taxon>
        <taxon>Haliea</taxon>
    </lineage>
</organism>
<dbReference type="STRING" id="1121937.GCA_000423125_02696"/>
<dbReference type="Gene3D" id="2.40.170.20">
    <property type="entry name" value="TonB-dependent receptor, beta-barrel domain"/>
    <property type="match status" value="1"/>
</dbReference>
<keyword evidence="10 11" id="KW-0998">Cell outer membrane</keyword>
<reference evidence="16 17" key="1">
    <citation type="journal article" date="2018" name="Nat. Biotechnol.">
        <title>A standardized bacterial taxonomy based on genome phylogeny substantially revises the tree of life.</title>
        <authorList>
            <person name="Parks D.H."/>
            <person name="Chuvochina M."/>
            <person name="Waite D.W."/>
            <person name="Rinke C."/>
            <person name="Skarshewski A."/>
            <person name="Chaumeil P.A."/>
            <person name="Hugenholtz P."/>
        </authorList>
    </citation>
    <scope>NUCLEOTIDE SEQUENCE [LARGE SCALE GENOMIC DNA]</scope>
    <source>
        <strain evidence="16">UBA9158</strain>
    </source>
</reference>
<keyword evidence="7" id="KW-0406">Ion transport</keyword>
<dbReference type="Pfam" id="PF07715">
    <property type="entry name" value="Plug"/>
    <property type="match status" value="1"/>
</dbReference>
<evidence type="ECO:0000256" key="12">
    <source>
        <dbReference type="RuleBase" id="RU003357"/>
    </source>
</evidence>
<keyword evidence="8 12" id="KW-0798">TonB box</keyword>
<evidence type="ECO:0000256" key="13">
    <source>
        <dbReference type="SAM" id="SignalP"/>
    </source>
</evidence>
<dbReference type="Proteomes" id="UP000259273">
    <property type="component" value="Unassembled WGS sequence"/>
</dbReference>
<evidence type="ECO:0000259" key="15">
    <source>
        <dbReference type="Pfam" id="PF07715"/>
    </source>
</evidence>
<evidence type="ECO:0000256" key="4">
    <source>
        <dbReference type="ARBA" id="ARBA00022496"/>
    </source>
</evidence>
<evidence type="ECO:0000313" key="17">
    <source>
        <dbReference type="Proteomes" id="UP000259273"/>
    </source>
</evidence>
<dbReference type="GO" id="GO:0006826">
    <property type="term" value="P:iron ion transport"/>
    <property type="evidence" value="ECO:0007669"/>
    <property type="project" value="UniProtKB-KW"/>
</dbReference>
<comment type="similarity">
    <text evidence="11 12">Belongs to the TonB-dependent receptor family.</text>
</comment>
<dbReference type="GO" id="GO:0009279">
    <property type="term" value="C:cell outer membrane"/>
    <property type="evidence" value="ECO:0007669"/>
    <property type="project" value="UniProtKB-SubCell"/>
</dbReference>
<dbReference type="SUPFAM" id="SSF56935">
    <property type="entry name" value="Porins"/>
    <property type="match status" value="1"/>
</dbReference>
<evidence type="ECO:0000256" key="11">
    <source>
        <dbReference type="PROSITE-ProRule" id="PRU01360"/>
    </source>
</evidence>
<evidence type="ECO:0000256" key="3">
    <source>
        <dbReference type="ARBA" id="ARBA00022452"/>
    </source>
</evidence>
<dbReference type="EMBL" id="DMND01000246">
    <property type="protein sequence ID" value="HAN29667.1"/>
    <property type="molecule type" value="Genomic_DNA"/>
</dbReference>
<evidence type="ECO:0000313" key="16">
    <source>
        <dbReference type="EMBL" id="HAN29667.1"/>
    </source>
</evidence>
<evidence type="ECO:0000256" key="7">
    <source>
        <dbReference type="ARBA" id="ARBA00023065"/>
    </source>
</evidence>
<sequence>MRQKKAYTPARKTLLAVAVTTVTTPVLAQMQLEEIIVTAQKRTELVQDISATVNVVTGDAIERFSALSFIDLEQQTAGVTLSAPNARNSNISMRGISIDPEAGAASAVDVYWNSGIVRADNAFTQLYDLERVEILRGPQGTLQGATSPAGAINIITRRPDLFETNGYVQMTVGDNDGLNTQAAWTGPLIEGKLGVRVAGVYDTNNSSDVNNITSGLDDPEAEAKSGRITANWLPSDDLDVTLVWQYLDRYIEDSKAVSGVDALGERPTLNDDDRIALGKYNNFGEIKYDLANLLVNWTVGDLELASVTAYQNSDKPAGTENDRAHYVTNPEALTHQNTLTAVESYSQEFRLSSSGNDFWDYIVGVYYNEQNTTTQFSSNTTITDGPEISFLSSGVLPVDGKELAVFTFNTFYLTDALQLEAGLRWTDYDRFRASTINYDSLNYLPPALLPFAPLVEAGIAAAFPIEGVSERNQKGDETAVTGSLKLRYALNDDISVYGAYNRGYRPSGISITPSPNVVFLPNGEDDLLHDEETSDAIEVGFKSRLLDGRATLNGAVYYQQFDGYIGFTRGIQVLDDSGAPADIVGGFIFNGDATTYGVEFDGRLLITEQWVTGASFSYAKGEWDDGATKPCNQREPGEVLGSCDINGDPIGGEPELSLSLNSEYTWPLESTEVYLRGLYKFTDERLNTEASAGIGAVRETFDSYSIFNLYAGWRSADASWDVSVFAKNLLDDETVNYQQGPDQYDLALSGGSYTQINLVPQRTFGVTARYNF</sequence>
<keyword evidence="13" id="KW-0732">Signal</keyword>
<dbReference type="Pfam" id="PF00593">
    <property type="entry name" value="TonB_dep_Rec_b-barrel"/>
    <property type="match status" value="1"/>
</dbReference>
<gene>
    <name evidence="16" type="ORF">DCP75_18460</name>
</gene>
<keyword evidence="4" id="KW-0410">Iron transport</keyword>
<dbReference type="PANTHER" id="PTHR32552">
    <property type="entry name" value="FERRICHROME IRON RECEPTOR-RELATED"/>
    <property type="match status" value="1"/>
</dbReference>
<feature type="domain" description="TonB-dependent receptor-like beta-barrel" evidence="14">
    <location>
        <begin position="250"/>
        <end position="729"/>
    </location>
</feature>
<keyword evidence="9 11" id="KW-0472">Membrane</keyword>
<evidence type="ECO:0000256" key="9">
    <source>
        <dbReference type="ARBA" id="ARBA00023136"/>
    </source>
</evidence>
<keyword evidence="3 11" id="KW-1134">Transmembrane beta strand</keyword>
<protein>
    <submittedName>
        <fullName evidence="16">TonB-dependent receptor</fullName>
    </submittedName>
</protein>
<dbReference type="InterPro" id="IPR000531">
    <property type="entry name" value="Beta-barrel_TonB"/>
</dbReference>
<dbReference type="InterPro" id="IPR036942">
    <property type="entry name" value="Beta-barrel_TonB_sf"/>
</dbReference>
<dbReference type="InterPro" id="IPR012910">
    <property type="entry name" value="Plug_dom"/>
</dbReference>
<feature type="domain" description="TonB-dependent receptor plug" evidence="15">
    <location>
        <begin position="47"/>
        <end position="151"/>
    </location>
</feature>
<accession>A0A3C1KSN8</accession>
<evidence type="ECO:0000256" key="5">
    <source>
        <dbReference type="ARBA" id="ARBA00022692"/>
    </source>
</evidence>
<proteinExistence type="inferred from homology"/>
<evidence type="ECO:0000256" key="1">
    <source>
        <dbReference type="ARBA" id="ARBA00004571"/>
    </source>
</evidence>
<dbReference type="InterPro" id="IPR039426">
    <property type="entry name" value="TonB-dep_rcpt-like"/>
</dbReference>
<dbReference type="PROSITE" id="PS52016">
    <property type="entry name" value="TONB_DEPENDENT_REC_3"/>
    <property type="match status" value="1"/>
</dbReference>
<comment type="caution">
    <text evidence="16">The sequence shown here is derived from an EMBL/GenBank/DDBJ whole genome shotgun (WGS) entry which is preliminary data.</text>
</comment>
<evidence type="ECO:0000256" key="2">
    <source>
        <dbReference type="ARBA" id="ARBA00022448"/>
    </source>
</evidence>
<evidence type="ECO:0000259" key="14">
    <source>
        <dbReference type="Pfam" id="PF00593"/>
    </source>
</evidence>
<name>A0A3C1KSN8_9GAMM</name>
<evidence type="ECO:0000256" key="10">
    <source>
        <dbReference type="ARBA" id="ARBA00023237"/>
    </source>
</evidence>
<keyword evidence="6" id="KW-0408">Iron</keyword>
<feature type="signal peptide" evidence="13">
    <location>
        <begin position="1"/>
        <end position="28"/>
    </location>
</feature>
<keyword evidence="16" id="KW-0675">Receptor</keyword>
<feature type="chain" id="PRO_5017816902" evidence="13">
    <location>
        <begin position="29"/>
        <end position="772"/>
    </location>
</feature>
<comment type="subcellular location">
    <subcellularLocation>
        <location evidence="1 11">Cell outer membrane</location>
        <topology evidence="1 11">Multi-pass membrane protein</topology>
    </subcellularLocation>
</comment>
<keyword evidence="2 11" id="KW-0813">Transport</keyword>
<dbReference type="PANTHER" id="PTHR32552:SF81">
    <property type="entry name" value="TONB-DEPENDENT OUTER MEMBRANE RECEPTOR"/>
    <property type="match status" value="1"/>
</dbReference>
<evidence type="ECO:0000256" key="8">
    <source>
        <dbReference type="ARBA" id="ARBA00023077"/>
    </source>
</evidence>
<keyword evidence="5 11" id="KW-0812">Transmembrane</keyword>
<evidence type="ECO:0000256" key="6">
    <source>
        <dbReference type="ARBA" id="ARBA00023004"/>
    </source>
</evidence>